<reference evidence="3" key="1">
    <citation type="submission" date="2021-12" db="EMBL/GenBank/DDBJ databases">
        <authorList>
            <person name="King R."/>
        </authorList>
    </citation>
    <scope>NUCLEOTIDE SEQUENCE</scope>
</reference>
<dbReference type="Pfam" id="PF01161">
    <property type="entry name" value="PBP"/>
    <property type="match status" value="1"/>
</dbReference>
<evidence type="ECO:0000313" key="4">
    <source>
        <dbReference type="Proteomes" id="UP001152759"/>
    </source>
</evidence>
<dbReference type="Gene3D" id="3.90.280.10">
    <property type="entry name" value="PEBP-like"/>
    <property type="match status" value="1"/>
</dbReference>
<comment type="similarity">
    <text evidence="1">Belongs to the phosphatidylethanolamine-binding protein family.</text>
</comment>
<dbReference type="CDD" id="cd00866">
    <property type="entry name" value="PEBP_euk"/>
    <property type="match status" value="1"/>
</dbReference>
<evidence type="ECO:0000313" key="3">
    <source>
        <dbReference type="EMBL" id="CAH0381556.1"/>
    </source>
</evidence>
<accession>A0A9N9ZXJ2</accession>
<feature type="transmembrane region" description="Helical" evidence="2">
    <location>
        <begin position="12"/>
        <end position="33"/>
    </location>
</feature>
<organism evidence="3 4">
    <name type="scientific">Bemisia tabaci</name>
    <name type="common">Sweetpotato whitefly</name>
    <name type="synonym">Aleurodes tabaci</name>
    <dbReference type="NCBI Taxonomy" id="7038"/>
    <lineage>
        <taxon>Eukaryota</taxon>
        <taxon>Metazoa</taxon>
        <taxon>Ecdysozoa</taxon>
        <taxon>Arthropoda</taxon>
        <taxon>Hexapoda</taxon>
        <taxon>Insecta</taxon>
        <taxon>Pterygota</taxon>
        <taxon>Neoptera</taxon>
        <taxon>Paraneoptera</taxon>
        <taxon>Hemiptera</taxon>
        <taxon>Sternorrhyncha</taxon>
        <taxon>Aleyrodoidea</taxon>
        <taxon>Aleyrodidae</taxon>
        <taxon>Aleyrodinae</taxon>
        <taxon>Bemisia</taxon>
    </lineage>
</organism>
<dbReference type="SUPFAM" id="SSF49777">
    <property type="entry name" value="PEBP-like"/>
    <property type="match status" value="1"/>
</dbReference>
<evidence type="ECO:0000256" key="1">
    <source>
        <dbReference type="ARBA" id="ARBA00007091"/>
    </source>
</evidence>
<sequence>MTSSPVGRPLDIIRVVCSMMHLIGAIMLLLNTFSKTILAERTPRSIKAQLDLFDVVPDVINTYPESECEVIYSCMNCPEDGRVVDFGTEIHPIETQVEPSVEWPADPNLNYALVLVDPDVPSKAVPTMREWQHWLVVNIPGIDFMSGKVLTEYQGATPPNGTGPHRYVFSVYQQPRKNMTFVEPKIEKRSDKNRSMFSTRRFADEYKLGDPIAVNFFMSEYNYPPRKPGE</sequence>
<dbReference type="InterPro" id="IPR035810">
    <property type="entry name" value="PEBP_euk"/>
</dbReference>
<proteinExistence type="inferred from homology"/>
<gene>
    <name evidence="3" type="ORF">BEMITA_LOCUS1193</name>
</gene>
<keyword evidence="2" id="KW-0472">Membrane</keyword>
<dbReference type="PANTHER" id="PTHR11362">
    <property type="entry name" value="PHOSPHATIDYLETHANOLAMINE-BINDING PROTEIN"/>
    <property type="match status" value="1"/>
</dbReference>
<dbReference type="InterPro" id="IPR036610">
    <property type="entry name" value="PEBP-like_sf"/>
</dbReference>
<name>A0A9N9ZXJ2_BEMTA</name>
<keyword evidence="4" id="KW-1185">Reference proteome</keyword>
<keyword evidence="2" id="KW-1133">Transmembrane helix</keyword>
<dbReference type="Proteomes" id="UP001152759">
    <property type="component" value="Chromosome 1"/>
</dbReference>
<dbReference type="InterPro" id="IPR001858">
    <property type="entry name" value="Phosphatidylethanolamine-bd_CS"/>
</dbReference>
<evidence type="ECO:0000256" key="2">
    <source>
        <dbReference type="SAM" id="Phobius"/>
    </source>
</evidence>
<dbReference type="PANTHER" id="PTHR11362:SF82">
    <property type="entry name" value="PHOSPHATIDYLETHANOLAMINE-BINDING PROTEIN 4"/>
    <property type="match status" value="1"/>
</dbReference>
<evidence type="ECO:0008006" key="5">
    <source>
        <dbReference type="Google" id="ProtNLM"/>
    </source>
</evidence>
<keyword evidence="2" id="KW-0812">Transmembrane</keyword>
<protein>
    <recommendedName>
        <fullName evidence="5">Phosphatidylethanolamine-binding protein</fullName>
    </recommendedName>
</protein>
<dbReference type="AlphaFoldDB" id="A0A9N9ZXJ2"/>
<dbReference type="PROSITE" id="PS01220">
    <property type="entry name" value="PBP"/>
    <property type="match status" value="1"/>
</dbReference>
<dbReference type="EMBL" id="OU963862">
    <property type="protein sequence ID" value="CAH0381556.1"/>
    <property type="molecule type" value="Genomic_DNA"/>
</dbReference>
<dbReference type="InterPro" id="IPR008914">
    <property type="entry name" value="PEBP"/>
</dbReference>